<dbReference type="NCBIfam" id="TIGR01541">
    <property type="entry name" value="tape_meas_lam_C"/>
    <property type="match status" value="1"/>
</dbReference>
<protein>
    <submittedName>
        <fullName evidence="5">Phage tail tape measure protein</fullName>
    </submittedName>
</protein>
<evidence type="ECO:0000259" key="2">
    <source>
        <dbReference type="Pfam" id="PF06120"/>
    </source>
</evidence>
<keyword evidence="1" id="KW-0175">Coiled coil</keyword>
<dbReference type="NCBIfam" id="TIGR02675">
    <property type="entry name" value="tape_meas_nterm"/>
    <property type="match status" value="1"/>
</dbReference>
<dbReference type="Proteomes" id="UP000305202">
    <property type="component" value="Unassembled WGS sequence"/>
</dbReference>
<feature type="domain" description="Tape measure protein N-terminal" evidence="4">
    <location>
        <begin position="83"/>
        <end position="271"/>
    </location>
</feature>
<dbReference type="Pfam" id="PF09718">
    <property type="entry name" value="Tape_meas_lam_C"/>
    <property type="match status" value="1"/>
</dbReference>
<keyword evidence="6" id="KW-1185">Reference proteome</keyword>
<evidence type="ECO:0000313" key="5">
    <source>
        <dbReference type="EMBL" id="TKI02761.1"/>
    </source>
</evidence>
<feature type="coiled-coil region" evidence="1">
    <location>
        <begin position="483"/>
        <end position="571"/>
    </location>
</feature>
<evidence type="ECO:0000259" key="3">
    <source>
        <dbReference type="Pfam" id="PF09718"/>
    </source>
</evidence>
<dbReference type="InterPro" id="IPR006431">
    <property type="entry name" value="Phage_tape_meas_C"/>
</dbReference>
<evidence type="ECO:0000256" key="1">
    <source>
        <dbReference type="SAM" id="Coils"/>
    </source>
</evidence>
<feature type="domain" description="Tail length tape measure" evidence="2">
    <location>
        <begin position="410"/>
        <end position="671"/>
    </location>
</feature>
<name>A0ABY2SDT5_9HYPH</name>
<proteinExistence type="predicted"/>
<accession>A0ABY2SDT5</accession>
<evidence type="ECO:0000313" key="6">
    <source>
        <dbReference type="Proteomes" id="UP000305202"/>
    </source>
</evidence>
<feature type="domain" description="Bacteriophage tail tape measure C-terminal" evidence="3">
    <location>
        <begin position="869"/>
        <end position="940"/>
    </location>
</feature>
<organism evidence="5 6">
    <name type="scientific">Martelella alba</name>
    <dbReference type="NCBI Taxonomy" id="2590451"/>
    <lineage>
        <taxon>Bacteria</taxon>
        <taxon>Pseudomonadati</taxon>
        <taxon>Pseudomonadota</taxon>
        <taxon>Alphaproteobacteria</taxon>
        <taxon>Hyphomicrobiales</taxon>
        <taxon>Aurantimonadaceae</taxon>
        <taxon>Martelella</taxon>
    </lineage>
</organism>
<dbReference type="EMBL" id="SZPQ01000062">
    <property type="protein sequence ID" value="TKI02761.1"/>
    <property type="molecule type" value="Genomic_DNA"/>
</dbReference>
<evidence type="ECO:0000259" key="4">
    <source>
        <dbReference type="Pfam" id="PF20155"/>
    </source>
</evidence>
<gene>
    <name evidence="5" type="ORF">FCN80_23980</name>
</gene>
<comment type="caution">
    <text evidence="5">The sequence shown here is derived from an EMBL/GenBank/DDBJ whole genome shotgun (WGS) entry which is preliminary data.</text>
</comment>
<dbReference type="InterPro" id="IPR009302">
    <property type="entry name" value="Tail_length_tape_measure"/>
</dbReference>
<dbReference type="InterPro" id="IPR013491">
    <property type="entry name" value="Tape_meas_N"/>
</dbReference>
<sequence length="1096" mass="115822">MATLRELIIKISANSSSFQTEIARASRMGSDYYKTMQNGGRQAAAATRESQRALSELNSQLASVKSTAAGMAGAFAGAFAVNELIGYADTWNQLSGRLKLASTSSDDFATAQRSLMDISQRTGTSIQANTNLYARIAQSMRDAGFASSDVAKVTETVATSLKLSGASTEEASSVITQLSQAIGSGVLRGEEFNAIMENGGRLAKLLAAGLNTTIGGLRNMANNGQLTTDKIIPLLTNVDQLRQEFDTLPASISGSAQKVENSFIAWVGAANNSVGASSALAGVLDGLAKNIDTVADAAGALVAIGAARYFGNMASSVGASTSKLIDNYRSQVSNANAQLYAATQAQRKAVADAGAAASAYNLALAEANVAKGSNASMLATQNLIEKRTAMIAANAALVQSNRAVTASETSLNNLTSFTSRLGVGVSGLLSLVGGIPGLVLLGAGAWYTMYQQQEQAKQSALEYAKSLDDIKTKLAGMSLSGVADSADKLRTALKAQSDQLEDQQEKVNNLRSAIAFYQKQLQNPSPGVNTTDLQSGIDSMMDKLAVEEDRLRQIRADHDKTLAALNQTEQQRIDLVRQQAANDNQLYQSTIMMNGAYSEFNRLMTLGNNLIRQRGQLGPGQYQGPVVSTANATPQQSTAVEKARRDNELASLSGLAKLHQQYVYEAQDLKLTGALYTQYIYNKDQAAAKDAGSAQAKKDETKATEEQNKATREAAAQTEQYNRKMDDLSVAIEVQKVRATEGEKAADLYAASHQAGTKWTDEERKSIQASATELAKWTQAADENVRKQHQQADALKDLSDAGRKYADDAQKITDTRGMSERDKEFFEEQQQIQRLFDKTDGGTKAIAARSAALDELKKKQEALILAASDWQSGISKGLADWEDEASDYATQAAEATKSAMSGMVTNITDMLNGNKASWKDWAATVLKSIETILVNAAIVNGLKSLGSSLSGSGGILGSIGSFLSSASANAKGGAYDSPSLSAYSNSIVASPTYFAFANGAGLMGEAGPEAIMPLTRAPDGSLGVRAVSAIGASGATSAPQVYINIDSSGNTTTQSTDGYQQFGSDVGAFVDQRYRAMRDRDLAQGGAISRAIKGGR</sequence>
<dbReference type="RefSeq" id="WP_136992843.1">
    <property type="nucleotide sequence ID" value="NZ_SZPQ01000062.1"/>
</dbReference>
<dbReference type="Pfam" id="PF06120">
    <property type="entry name" value="Phage_HK97_TLTM"/>
    <property type="match status" value="1"/>
</dbReference>
<reference evidence="5 6" key="1">
    <citation type="submission" date="2019-04" db="EMBL/GenBank/DDBJ databases">
        <authorList>
            <person name="Li M."/>
            <person name="Gao C."/>
        </authorList>
    </citation>
    <scope>NUCLEOTIDE SEQUENCE [LARGE SCALE GENOMIC DNA]</scope>
    <source>
        <strain evidence="5 6">BGMRC 2031</strain>
    </source>
</reference>
<dbReference type="Pfam" id="PF20155">
    <property type="entry name" value="TMP_3"/>
    <property type="match status" value="1"/>
</dbReference>